<feature type="transmembrane region" description="Helical" evidence="2">
    <location>
        <begin position="40"/>
        <end position="59"/>
    </location>
</feature>
<dbReference type="EMBL" id="JASPKZ010000723">
    <property type="protein sequence ID" value="KAJ9599664.1"/>
    <property type="molecule type" value="Genomic_DNA"/>
</dbReference>
<comment type="subcellular location">
    <subcellularLocation>
        <location evidence="1">Membrane</location>
        <topology evidence="1">Multi-pass membrane protein</topology>
    </subcellularLocation>
</comment>
<dbReference type="PROSITE" id="PS50850">
    <property type="entry name" value="MFS"/>
    <property type="match status" value="1"/>
</dbReference>
<dbReference type="AlphaFoldDB" id="A0AAD8AIA2"/>
<keyword evidence="2" id="KW-0812">Transmembrane</keyword>
<dbReference type="Proteomes" id="UP001233999">
    <property type="component" value="Unassembled WGS sequence"/>
</dbReference>
<feature type="non-terminal residue" evidence="4">
    <location>
        <position position="1"/>
    </location>
</feature>
<comment type="caution">
    <text evidence="4">The sequence shown here is derived from an EMBL/GenBank/DDBJ whole genome shotgun (WGS) entry which is preliminary data.</text>
</comment>
<dbReference type="Pfam" id="PF07690">
    <property type="entry name" value="MFS_1"/>
    <property type="match status" value="1"/>
</dbReference>
<dbReference type="InterPro" id="IPR011701">
    <property type="entry name" value="MFS"/>
</dbReference>
<dbReference type="GO" id="GO:0016020">
    <property type="term" value="C:membrane"/>
    <property type="evidence" value="ECO:0007669"/>
    <property type="project" value="UniProtKB-SubCell"/>
</dbReference>
<accession>A0AAD8AIA2</accession>
<keyword evidence="5" id="KW-1185">Reference proteome</keyword>
<dbReference type="GO" id="GO:0022857">
    <property type="term" value="F:transmembrane transporter activity"/>
    <property type="evidence" value="ECO:0007669"/>
    <property type="project" value="InterPro"/>
</dbReference>
<dbReference type="SUPFAM" id="SSF103473">
    <property type="entry name" value="MFS general substrate transporter"/>
    <property type="match status" value="1"/>
</dbReference>
<feature type="transmembrane region" description="Helical" evidence="2">
    <location>
        <begin position="71"/>
        <end position="93"/>
    </location>
</feature>
<keyword evidence="2" id="KW-0472">Membrane</keyword>
<evidence type="ECO:0000313" key="5">
    <source>
        <dbReference type="Proteomes" id="UP001233999"/>
    </source>
</evidence>
<keyword evidence="2" id="KW-1133">Transmembrane helix</keyword>
<reference evidence="4" key="2">
    <citation type="submission" date="2023-05" db="EMBL/GenBank/DDBJ databases">
        <authorList>
            <person name="Fouks B."/>
        </authorList>
    </citation>
    <scope>NUCLEOTIDE SEQUENCE</scope>
    <source>
        <strain evidence="4">Stay&amp;Tobe</strain>
        <tissue evidence="4">Testes</tissue>
    </source>
</reference>
<name>A0AAD8AIA2_DIPPU</name>
<protein>
    <recommendedName>
        <fullName evidence="3">Major facilitator superfamily (MFS) profile domain-containing protein</fullName>
    </recommendedName>
</protein>
<proteinExistence type="predicted"/>
<dbReference type="Gene3D" id="1.20.1250.20">
    <property type="entry name" value="MFS general substrate transporter like domains"/>
    <property type="match status" value="1"/>
</dbReference>
<reference evidence="4" key="1">
    <citation type="journal article" date="2023" name="IScience">
        <title>Live-bearing cockroach genome reveals convergent evolutionary mechanisms linked to viviparity in insects and beyond.</title>
        <authorList>
            <person name="Fouks B."/>
            <person name="Harrison M.C."/>
            <person name="Mikhailova A.A."/>
            <person name="Marchal E."/>
            <person name="English S."/>
            <person name="Carruthers M."/>
            <person name="Jennings E.C."/>
            <person name="Chiamaka E.L."/>
            <person name="Frigard R.A."/>
            <person name="Pippel M."/>
            <person name="Attardo G.M."/>
            <person name="Benoit J.B."/>
            <person name="Bornberg-Bauer E."/>
            <person name="Tobe S.S."/>
        </authorList>
    </citation>
    <scope>NUCLEOTIDE SEQUENCE</scope>
    <source>
        <strain evidence="4">Stay&amp;Tobe</strain>
    </source>
</reference>
<organism evidence="4 5">
    <name type="scientific">Diploptera punctata</name>
    <name type="common">Pacific beetle cockroach</name>
    <dbReference type="NCBI Taxonomy" id="6984"/>
    <lineage>
        <taxon>Eukaryota</taxon>
        <taxon>Metazoa</taxon>
        <taxon>Ecdysozoa</taxon>
        <taxon>Arthropoda</taxon>
        <taxon>Hexapoda</taxon>
        <taxon>Insecta</taxon>
        <taxon>Pterygota</taxon>
        <taxon>Neoptera</taxon>
        <taxon>Polyneoptera</taxon>
        <taxon>Dictyoptera</taxon>
        <taxon>Blattodea</taxon>
        <taxon>Blaberoidea</taxon>
        <taxon>Blaberidae</taxon>
        <taxon>Diplopterinae</taxon>
        <taxon>Diploptera</taxon>
    </lineage>
</organism>
<gene>
    <name evidence="4" type="ORF">L9F63_026489</name>
</gene>
<dbReference type="InterPro" id="IPR036259">
    <property type="entry name" value="MFS_trans_sf"/>
</dbReference>
<evidence type="ECO:0000313" key="4">
    <source>
        <dbReference type="EMBL" id="KAJ9599664.1"/>
    </source>
</evidence>
<dbReference type="InterPro" id="IPR050549">
    <property type="entry name" value="MFS_Trehalose_Transporter"/>
</dbReference>
<dbReference type="InterPro" id="IPR020846">
    <property type="entry name" value="MFS_dom"/>
</dbReference>
<dbReference type="PANTHER" id="PTHR48021">
    <property type="match status" value="1"/>
</dbReference>
<evidence type="ECO:0000256" key="2">
    <source>
        <dbReference type="SAM" id="Phobius"/>
    </source>
</evidence>
<feature type="domain" description="Major facilitator superfamily (MFS) profile" evidence="3">
    <location>
        <begin position="1"/>
        <end position="108"/>
    </location>
</feature>
<sequence length="108" mass="11514">NIAAFAYGVTVGWPSSAIPQLSSENNPIGSEPITVEDGSWLGGIICVGALASLPIYSYISEKFGRKTSGYLVGIPFIIGWILTYIASSVRTLFVARFFLGLSSGACFW</sequence>
<dbReference type="PANTHER" id="PTHR48021:SF33">
    <property type="entry name" value="AT22075P-RELATED"/>
    <property type="match status" value="1"/>
</dbReference>
<evidence type="ECO:0000256" key="1">
    <source>
        <dbReference type="ARBA" id="ARBA00004141"/>
    </source>
</evidence>
<evidence type="ECO:0000259" key="3">
    <source>
        <dbReference type="PROSITE" id="PS50850"/>
    </source>
</evidence>